<proteinExistence type="predicted"/>
<gene>
    <name evidence="1" type="ORF">TNCT_369071</name>
</gene>
<accession>A0A8X6GDK2</accession>
<evidence type="ECO:0000313" key="2">
    <source>
        <dbReference type="Proteomes" id="UP000887116"/>
    </source>
</evidence>
<dbReference type="OrthoDB" id="6436555at2759"/>
<dbReference type="Proteomes" id="UP000887116">
    <property type="component" value="Unassembled WGS sequence"/>
</dbReference>
<name>A0A8X6GDK2_TRICU</name>
<reference evidence="1" key="1">
    <citation type="submission" date="2020-07" db="EMBL/GenBank/DDBJ databases">
        <title>Multicomponent nature underlies the extraordinary mechanical properties of spider dragline silk.</title>
        <authorList>
            <person name="Kono N."/>
            <person name="Nakamura H."/>
            <person name="Mori M."/>
            <person name="Yoshida Y."/>
            <person name="Ohtoshi R."/>
            <person name="Malay A.D."/>
            <person name="Moran D.A.P."/>
            <person name="Tomita M."/>
            <person name="Numata K."/>
            <person name="Arakawa K."/>
        </authorList>
    </citation>
    <scope>NUCLEOTIDE SEQUENCE</scope>
</reference>
<dbReference type="AlphaFoldDB" id="A0A8X6GDK2"/>
<evidence type="ECO:0000313" key="1">
    <source>
        <dbReference type="EMBL" id="GFQ99809.1"/>
    </source>
</evidence>
<protein>
    <submittedName>
        <fullName evidence="1">Uncharacterized protein</fullName>
    </submittedName>
</protein>
<keyword evidence="2" id="KW-1185">Reference proteome</keyword>
<dbReference type="EMBL" id="BMAO01005191">
    <property type="protein sequence ID" value="GFQ99809.1"/>
    <property type="molecule type" value="Genomic_DNA"/>
</dbReference>
<feature type="non-terminal residue" evidence="1">
    <location>
        <position position="33"/>
    </location>
</feature>
<sequence>KFIIFVGHIIVEYVSARISFGISLKQNILNHDF</sequence>
<comment type="caution">
    <text evidence="1">The sequence shown here is derived from an EMBL/GenBank/DDBJ whole genome shotgun (WGS) entry which is preliminary data.</text>
</comment>
<organism evidence="1 2">
    <name type="scientific">Trichonephila clavata</name>
    <name type="common">Joro spider</name>
    <name type="synonym">Nephila clavata</name>
    <dbReference type="NCBI Taxonomy" id="2740835"/>
    <lineage>
        <taxon>Eukaryota</taxon>
        <taxon>Metazoa</taxon>
        <taxon>Ecdysozoa</taxon>
        <taxon>Arthropoda</taxon>
        <taxon>Chelicerata</taxon>
        <taxon>Arachnida</taxon>
        <taxon>Araneae</taxon>
        <taxon>Araneomorphae</taxon>
        <taxon>Entelegynae</taxon>
        <taxon>Araneoidea</taxon>
        <taxon>Nephilidae</taxon>
        <taxon>Trichonephila</taxon>
    </lineage>
</organism>